<dbReference type="PANTHER" id="PTHR28498:SF1">
    <property type="entry name" value="ZINC FINGER SWIM DOMAIN-CONTAINING PROTEIN 7"/>
    <property type="match status" value="1"/>
</dbReference>
<gene>
    <name evidence="2" type="ORF">LCGC14_0939610</name>
</gene>
<evidence type="ECO:0000313" key="2">
    <source>
        <dbReference type="EMBL" id="KKN20044.1"/>
    </source>
</evidence>
<reference evidence="2" key="1">
    <citation type="journal article" date="2015" name="Nature">
        <title>Complex archaea that bridge the gap between prokaryotes and eukaryotes.</title>
        <authorList>
            <person name="Spang A."/>
            <person name="Saw J.H."/>
            <person name="Jorgensen S.L."/>
            <person name="Zaremba-Niedzwiedzka K."/>
            <person name="Martijn J."/>
            <person name="Lind A.E."/>
            <person name="van Eijk R."/>
            <person name="Schleper C."/>
            <person name="Guy L."/>
            <person name="Ettema T.J."/>
        </authorList>
    </citation>
    <scope>NUCLEOTIDE SEQUENCE</scope>
</reference>
<feature type="domain" description="SWIM-type" evidence="1">
    <location>
        <begin position="59"/>
        <end position="105"/>
    </location>
</feature>
<dbReference type="InterPro" id="IPR007527">
    <property type="entry name" value="Znf_SWIM"/>
</dbReference>
<protein>
    <recommendedName>
        <fullName evidence="1">SWIM-type domain-containing protein</fullName>
    </recommendedName>
</protein>
<dbReference type="GO" id="GO:0000724">
    <property type="term" value="P:double-strand break repair via homologous recombination"/>
    <property type="evidence" value="ECO:0007669"/>
    <property type="project" value="TreeGrafter"/>
</dbReference>
<sequence length="130" mass="15593">MSKDYLLKIYQKVKEKKIIDEEFLTFLETCFPDKSTNVIKSLERGITKYFYSPSSRIVWTAKGENQEHMIYPRLYCSCQDFYKSVVIKRKRDFCKHILAQIISEALDCFKIIKLKDNQFKDLIKDFKLKI</sequence>
<dbReference type="AlphaFoldDB" id="A0A0F9NQ48"/>
<dbReference type="GO" id="GO:0008270">
    <property type="term" value="F:zinc ion binding"/>
    <property type="evidence" value="ECO:0007669"/>
    <property type="project" value="InterPro"/>
</dbReference>
<dbReference type="PROSITE" id="PS50966">
    <property type="entry name" value="ZF_SWIM"/>
    <property type="match status" value="1"/>
</dbReference>
<comment type="caution">
    <text evidence="2">The sequence shown here is derived from an EMBL/GenBank/DDBJ whole genome shotgun (WGS) entry which is preliminary data.</text>
</comment>
<proteinExistence type="predicted"/>
<accession>A0A0F9NQ48</accession>
<name>A0A0F9NQ48_9ZZZZ</name>
<organism evidence="2">
    <name type="scientific">marine sediment metagenome</name>
    <dbReference type="NCBI Taxonomy" id="412755"/>
    <lineage>
        <taxon>unclassified sequences</taxon>
        <taxon>metagenomes</taxon>
        <taxon>ecological metagenomes</taxon>
    </lineage>
</organism>
<evidence type="ECO:0000259" key="1">
    <source>
        <dbReference type="PROSITE" id="PS50966"/>
    </source>
</evidence>
<dbReference type="EMBL" id="LAZR01003277">
    <property type="protein sequence ID" value="KKN20044.1"/>
    <property type="molecule type" value="Genomic_DNA"/>
</dbReference>
<dbReference type="PANTHER" id="PTHR28498">
    <property type="entry name" value="ZINC FINGER SWIM DOMAIN-CONTAINING PROTEIN 7"/>
    <property type="match status" value="1"/>
</dbReference>